<evidence type="ECO:0000313" key="12">
    <source>
        <dbReference type="EMBL" id="KAF4373021.1"/>
    </source>
</evidence>
<keyword evidence="6 9" id="KW-0472">Membrane</keyword>
<protein>
    <recommendedName>
        <fullName evidence="10">Amino acid transporter transmembrane domain-containing protein</fullName>
    </recommendedName>
</protein>
<dbReference type="EMBL" id="JAATIP010000102">
    <property type="protein sequence ID" value="KAF4373021.1"/>
    <property type="molecule type" value="Genomic_DNA"/>
</dbReference>
<evidence type="ECO:0000256" key="4">
    <source>
        <dbReference type="ARBA" id="ARBA00022970"/>
    </source>
</evidence>
<feature type="region of interest" description="Disordered" evidence="8">
    <location>
        <begin position="1"/>
        <end position="42"/>
    </location>
</feature>
<evidence type="ECO:0000256" key="6">
    <source>
        <dbReference type="ARBA" id="ARBA00023136"/>
    </source>
</evidence>
<evidence type="ECO:0000256" key="2">
    <source>
        <dbReference type="ARBA" id="ARBA00022448"/>
    </source>
</evidence>
<evidence type="ECO:0000256" key="5">
    <source>
        <dbReference type="ARBA" id="ARBA00022989"/>
    </source>
</evidence>
<feature type="compositionally biased region" description="Acidic residues" evidence="8">
    <location>
        <begin position="22"/>
        <end position="40"/>
    </location>
</feature>
<dbReference type="GO" id="GO:0015179">
    <property type="term" value="F:L-amino acid transmembrane transporter activity"/>
    <property type="evidence" value="ECO:0007669"/>
    <property type="project" value="TreeGrafter"/>
</dbReference>
<keyword evidence="14" id="KW-1185">Reference proteome</keyword>
<evidence type="ECO:0000313" key="14">
    <source>
        <dbReference type="Proteomes" id="UP000583929"/>
    </source>
</evidence>
<name>A0A7J6FQN6_CANSA</name>
<feature type="transmembrane region" description="Helical" evidence="9">
    <location>
        <begin position="389"/>
        <end position="413"/>
    </location>
</feature>
<evidence type="ECO:0000313" key="11">
    <source>
        <dbReference type="EMBL" id="KAF4369784.1"/>
    </source>
</evidence>
<feature type="transmembrane region" description="Helical" evidence="9">
    <location>
        <begin position="208"/>
        <end position="228"/>
    </location>
</feature>
<feature type="transmembrane region" description="Helical" evidence="9">
    <location>
        <begin position="287"/>
        <end position="309"/>
    </location>
</feature>
<evidence type="ECO:0000256" key="7">
    <source>
        <dbReference type="ARBA" id="ARBA00049662"/>
    </source>
</evidence>
<comment type="caution">
    <text evidence="12">The sequence shown here is derived from an EMBL/GenBank/DDBJ whole genome shotgun (WGS) entry which is preliminary data.</text>
</comment>
<dbReference type="PANTHER" id="PTHR22950">
    <property type="entry name" value="AMINO ACID TRANSPORTER"/>
    <property type="match status" value="1"/>
</dbReference>
<evidence type="ECO:0000313" key="13">
    <source>
        <dbReference type="Proteomes" id="UP000525078"/>
    </source>
</evidence>
<feature type="transmembrane region" description="Helical" evidence="9">
    <location>
        <begin position="434"/>
        <end position="458"/>
    </location>
</feature>
<dbReference type="GO" id="GO:0005774">
    <property type="term" value="C:vacuolar membrane"/>
    <property type="evidence" value="ECO:0007669"/>
    <property type="project" value="TreeGrafter"/>
</dbReference>
<dbReference type="InterPro" id="IPR013057">
    <property type="entry name" value="AA_transpt_TM"/>
</dbReference>
<accession>A0A7J6FQN6</accession>
<feature type="transmembrane region" description="Helical" evidence="9">
    <location>
        <begin position="351"/>
        <end position="369"/>
    </location>
</feature>
<evidence type="ECO:0000259" key="10">
    <source>
        <dbReference type="Pfam" id="PF01490"/>
    </source>
</evidence>
<feature type="compositionally biased region" description="Basic and acidic residues" evidence="8">
    <location>
        <begin position="136"/>
        <end position="145"/>
    </location>
</feature>
<gene>
    <name evidence="12" type="ORF">F8388_011048</name>
    <name evidence="11" type="ORF">G4B88_022169</name>
</gene>
<dbReference type="EMBL" id="JAATIQ010000212">
    <property type="protein sequence ID" value="KAF4369784.1"/>
    <property type="molecule type" value="Genomic_DNA"/>
</dbReference>
<dbReference type="Proteomes" id="UP000583929">
    <property type="component" value="Unassembled WGS sequence"/>
</dbReference>
<proteinExistence type="inferred from homology"/>
<evidence type="ECO:0000256" key="9">
    <source>
        <dbReference type="SAM" id="Phobius"/>
    </source>
</evidence>
<evidence type="ECO:0000256" key="3">
    <source>
        <dbReference type="ARBA" id="ARBA00022692"/>
    </source>
</evidence>
<sequence length="528" mass="58154">MMKHNELDDLAASGNDDYQVSDYDDDYYEGDEEEEEDDKDYQDLEAYNDTIVFCDDDGIDYTDNNVNSITAWPQSYRQSMDFYTSVSPPIPMGFLCGVRTSKMSPRYAANHPHDDLLLNKPLLLDSTTPVVGSSNQKKDYQEGKVQDGSTIITPTSSYPNLRHVASTVDLPPSKQQSSSTAQALLNGINVLCGIGLLTTPYALREGGWLSLILLVGFSIIACYTGILLQRCLESNPGLKTFPDIGQAAFGRAGRLAIAGSCVEFITMISDNMTSVLSNNISMSLEGIFDLSSHQIFAISATLVILPTVWLKNLSLLSYFSIGGVVSSILVALCLLWTGVVNNVGFHGRGPILNMASLSSTIGIYGYAFSGHSVFPNIYTSMKKPSRFPFVLIGSFIFCSFLYIGVAVCAFLMFGDSTQSQFTLNMPKQFVASKIAIWTMVVNPITKYALTLTPVTLSLEELLPEALREYYIVSIFIRTILVLSTLVVALTVPFFDCRVYFHHDSGNDLFLSGYTLSYNRTHSTASYLK</sequence>
<comment type="similarity">
    <text evidence="7">Belongs to the amino acid/polyamine transporter 2 family. Amino acid/auxin permease (AAAP) (TC 2.A.18.5) subfamily.</text>
</comment>
<feature type="transmembrane region" description="Helical" evidence="9">
    <location>
        <begin position="315"/>
        <end position="339"/>
    </location>
</feature>
<dbReference type="Proteomes" id="UP000525078">
    <property type="component" value="Unassembled WGS sequence"/>
</dbReference>
<evidence type="ECO:0000256" key="1">
    <source>
        <dbReference type="ARBA" id="ARBA00004141"/>
    </source>
</evidence>
<comment type="subcellular location">
    <subcellularLocation>
        <location evidence="1">Membrane</location>
        <topology evidence="1">Multi-pass membrane protein</topology>
    </subcellularLocation>
</comment>
<evidence type="ECO:0000256" key="8">
    <source>
        <dbReference type="SAM" id="MobiDB-lite"/>
    </source>
</evidence>
<reference evidence="13 14" key="1">
    <citation type="journal article" date="2020" name="bioRxiv">
        <title>Sequence and annotation of 42 cannabis genomes reveals extensive copy number variation in cannabinoid synthesis and pathogen resistance genes.</title>
        <authorList>
            <person name="Mckernan K.J."/>
            <person name="Helbert Y."/>
            <person name="Kane L.T."/>
            <person name="Ebling H."/>
            <person name="Zhang L."/>
            <person name="Liu B."/>
            <person name="Eaton Z."/>
            <person name="Mclaughlin S."/>
            <person name="Kingan S."/>
            <person name="Baybayan P."/>
            <person name="Concepcion G."/>
            <person name="Jordan M."/>
            <person name="Riva A."/>
            <person name="Barbazuk W."/>
            <person name="Harkins T."/>
        </authorList>
    </citation>
    <scope>NUCLEOTIDE SEQUENCE [LARGE SCALE GENOMIC DNA]</scope>
    <source>
        <strain evidence="13 14">cv. Jamaican Lion 4</strain>
        <strain evidence="11">Father</strain>
        <strain evidence="12">Mother</strain>
        <tissue evidence="12">Leaf</tissue>
    </source>
</reference>
<keyword evidence="5 9" id="KW-1133">Transmembrane helix</keyword>
<dbReference type="AlphaFoldDB" id="A0A7J6FQN6"/>
<feature type="region of interest" description="Disordered" evidence="8">
    <location>
        <begin position="132"/>
        <end position="151"/>
    </location>
</feature>
<keyword evidence="4" id="KW-0029">Amino-acid transport</keyword>
<feature type="transmembrane region" description="Helical" evidence="9">
    <location>
        <begin position="183"/>
        <end position="202"/>
    </location>
</feature>
<organism evidence="12 13">
    <name type="scientific">Cannabis sativa</name>
    <name type="common">Hemp</name>
    <name type="synonym">Marijuana</name>
    <dbReference type="NCBI Taxonomy" id="3483"/>
    <lineage>
        <taxon>Eukaryota</taxon>
        <taxon>Viridiplantae</taxon>
        <taxon>Streptophyta</taxon>
        <taxon>Embryophyta</taxon>
        <taxon>Tracheophyta</taxon>
        <taxon>Spermatophyta</taxon>
        <taxon>Magnoliopsida</taxon>
        <taxon>eudicotyledons</taxon>
        <taxon>Gunneridae</taxon>
        <taxon>Pentapetalae</taxon>
        <taxon>rosids</taxon>
        <taxon>fabids</taxon>
        <taxon>Rosales</taxon>
        <taxon>Cannabaceae</taxon>
        <taxon>Cannabis</taxon>
    </lineage>
</organism>
<keyword evidence="2" id="KW-0813">Transport</keyword>
<keyword evidence="3 9" id="KW-0812">Transmembrane</keyword>
<feature type="domain" description="Amino acid transporter transmembrane" evidence="10">
    <location>
        <begin position="177"/>
        <end position="495"/>
    </location>
</feature>
<dbReference type="PANTHER" id="PTHR22950:SF692">
    <property type="entry name" value="TRANSMEMBRANE AMINO ACID TRANSPORTER FAMILY PROTEIN"/>
    <property type="match status" value="1"/>
</dbReference>
<dbReference type="Pfam" id="PF01490">
    <property type="entry name" value="Aa_trans"/>
    <property type="match status" value="1"/>
</dbReference>
<feature type="transmembrane region" description="Helical" evidence="9">
    <location>
        <begin position="470"/>
        <end position="494"/>
    </location>
</feature>